<keyword evidence="5 8" id="KW-0812">Transmembrane</keyword>
<dbReference type="Gene3D" id="1.10.3720.10">
    <property type="entry name" value="MetI-like"/>
    <property type="match status" value="2"/>
</dbReference>
<dbReference type="Pfam" id="PF00528">
    <property type="entry name" value="BPD_transp_1"/>
    <property type="match status" value="2"/>
</dbReference>
<feature type="transmembrane region" description="Helical" evidence="8">
    <location>
        <begin position="451"/>
        <end position="472"/>
    </location>
</feature>
<dbReference type="AlphaFoldDB" id="A0A410H1Q9"/>
<keyword evidence="3" id="KW-1003">Cell membrane</keyword>
<dbReference type="KEGG" id="htr:EPV75_03800"/>
<evidence type="ECO:0000256" key="3">
    <source>
        <dbReference type="ARBA" id="ARBA00022475"/>
    </source>
</evidence>
<accession>A0A410H1Q9</accession>
<feature type="transmembrane region" description="Helical" evidence="8">
    <location>
        <begin position="93"/>
        <end position="114"/>
    </location>
</feature>
<evidence type="ECO:0000256" key="4">
    <source>
        <dbReference type="ARBA" id="ARBA00022519"/>
    </source>
</evidence>
<comment type="similarity">
    <text evidence="8">Belongs to the binding-protein-dependent transport system permease family.</text>
</comment>
<protein>
    <submittedName>
        <fullName evidence="10">Iron ABC transporter permease</fullName>
    </submittedName>
</protein>
<evidence type="ECO:0000256" key="5">
    <source>
        <dbReference type="ARBA" id="ARBA00022692"/>
    </source>
</evidence>
<dbReference type="PROSITE" id="PS50928">
    <property type="entry name" value="ABC_TM1"/>
    <property type="match status" value="2"/>
</dbReference>
<dbReference type="InterPro" id="IPR000515">
    <property type="entry name" value="MetI-like"/>
</dbReference>
<feature type="domain" description="ABC transmembrane type-1" evidence="9">
    <location>
        <begin position="55"/>
        <end position="256"/>
    </location>
</feature>
<keyword evidence="11" id="KW-1185">Reference proteome</keyword>
<evidence type="ECO:0000259" key="9">
    <source>
        <dbReference type="PROSITE" id="PS50928"/>
    </source>
</evidence>
<feature type="transmembrane region" description="Helical" evidence="8">
    <location>
        <begin position="240"/>
        <end position="260"/>
    </location>
</feature>
<feature type="transmembrane region" description="Helical" evidence="8">
    <location>
        <begin position="505"/>
        <end position="526"/>
    </location>
</feature>
<evidence type="ECO:0000256" key="7">
    <source>
        <dbReference type="ARBA" id="ARBA00023136"/>
    </source>
</evidence>
<proteinExistence type="inferred from homology"/>
<evidence type="ECO:0000256" key="8">
    <source>
        <dbReference type="RuleBase" id="RU363032"/>
    </source>
</evidence>
<feature type="transmembrane region" description="Helical" evidence="8">
    <location>
        <begin position="362"/>
        <end position="386"/>
    </location>
</feature>
<evidence type="ECO:0000256" key="6">
    <source>
        <dbReference type="ARBA" id="ARBA00022989"/>
    </source>
</evidence>
<dbReference type="CDD" id="cd06261">
    <property type="entry name" value="TM_PBP2"/>
    <property type="match status" value="2"/>
</dbReference>
<evidence type="ECO:0000313" key="11">
    <source>
        <dbReference type="Proteomes" id="UP000285478"/>
    </source>
</evidence>
<reference evidence="10 11" key="1">
    <citation type="journal article" date="2018" name="Environ. Microbiol.">
        <title>Genomes of ubiquitous marine and hypersaline Hydrogenovibrio, Thiomicrorhabdus and Thiomicrospira spp. encode a diversity of mechanisms to sustain chemolithoautotrophy in heterogeneous environments.</title>
        <authorList>
            <person name="Scott K.M."/>
            <person name="Williams J."/>
            <person name="Porter C.M.B."/>
            <person name="Russel S."/>
            <person name="Harmer T.L."/>
            <person name="Paul J.H."/>
            <person name="Antonen K.M."/>
            <person name="Bridges M.K."/>
            <person name="Camper G.J."/>
            <person name="Campla C.K."/>
            <person name="Casella L.G."/>
            <person name="Chase E."/>
            <person name="Conrad J.W."/>
            <person name="Cruz M.C."/>
            <person name="Dunlap D.S."/>
            <person name="Duran L."/>
            <person name="Fahsbender E.M."/>
            <person name="Goldsmith D.B."/>
            <person name="Keeley R.F."/>
            <person name="Kondoff M.R."/>
            <person name="Kussy B.I."/>
            <person name="Lane M.K."/>
            <person name="Lawler S."/>
            <person name="Leigh B.A."/>
            <person name="Lewis C."/>
            <person name="Lostal L.M."/>
            <person name="Marking D."/>
            <person name="Mancera P.A."/>
            <person name="McClenthan E.C."/>
            <person name="McIntyre E.A."/>
            <person name="Mine J.A."/>
            <person name="Modi S."/>
            <person name="Moore B.D."/>
            <person name="Morgan W.A."/>
            <person name="Nelson K.M."/>
            <person name="Nguyen K.N."/>
            <person name="Ogburn N."/>
            <person name="Parrino D.G."/>
            <person name="Pedapudi A.D."/>
            <person name="Pelham R.P."/>
            <person name="Preece A.M."/>
            <person name="Rampersad E.A."/>
            <person name="Richardson J.C."/>
            <person name="Rodgers C.M."/>
            <person name="Schaffer B.L."/>
            <person name="Sheridan N.E."/>
            <person name="Solone M.R."/>
            <person name="Staley Z.R."/>
            <person name="Tabuchi M."/>
            <person name="Waide R.J."/>
            <person name="Wanjugi P.W."/>
            <person name="Young S."/>
            <person name="Clum A."/>
            <person name="Daum C."/>
            <person name="Huntemann M."/>
            <person name="Ivanova N."/>
            <person name="Kyrpides N."/>
            <person name="Mikhailova N."/>
            <person name="Palaniappan K."/>
            <person name="Pillay M."/>
            <person name="Reddy T.B.K."/>
            <person name="Shapiro N."/>
            <person name="Stamatis D."/>
            <person name="Varghese N."/>
            <person name="Woyke T."/>
            <person name="Boden R."/>
            <person name="Freyermuth S.K."/>
            <person name="Kerfeld C.A."/>
        </authorList>
    </citation>
    <scope>NUCLEOTIDE SEQUENCE [LARGE SCALE GENOMIC DNA]</scope>
    <source>
        <strain evidence="10 11">JR-2</strain>
    </source>
</reference>
<gene>
    <name evidence="10" type="ORF">EPV75_03800</name>
</gene>
<dbReference type="InterPro" id="IPR035906">
    <property type="entry name" value="MetI-like_sf"/>
</dbReference>
<feature type="domain" description="ABC transmembrane type-1" evidence="9">
    <location>
        <begin position="326"/>
        <end position="523"/>
    </location>
</feature>
<sequence>MKRSALKPFTLFSKLALWALILLISLPILSLGFSWHRIDSGLWQHLSDNLLLELLGNTFQLLLGVAIGTGVLGISLAWLVTRCEFPGRRWFEWLLFLPFAVPAYVLAFVFLGVFDYAGPVQSFFRDTLNMQGGLDIREGVWGVAFIMSLVFYPYVYLLTRSAFLAQPPNYTEAARSLGDSPFRAFWRVSLPLARPAVIAGLSLALMEVLADFGTVAIFNYDTFTTAIYSSWVDYRSLETAAQLSTLLLIIAATLIALEHYQRGKRAFHSGLPRQQTRYRLQGVKAIATWGYLSGVLLLAFGLPLIQLSLWAYQSFSGWDPRLSEWIGNSLILAVFSALLTVLIALILNAVIHNHPLSRLQTFGIRFTTLGYALPGSVLAVGVMLFLFEVDGLLDGGLWFSSGLFALVIAYMVRFMAVAFGPVESSFKTIKPSISEAARNLGASPLELFKRIYWPLLTPGLLTALFLVTLDILKELPATYLLRPFGWDTLAVRTFELSTEGLYEAAALPALVLMGIGLAGLVIIEVLRARAEKRRPISH</sequence>
<dbReference type="RefSeq" id="WP_128384516.1">
    <property type="nucleotide sequence ID" value="NZ_CP035033.1"/>
</dbReference>
<keyword evidence="6 8" id="KW-1133">Transmembrane helix</keyword>
<feature type="transmembrane region" description="Helical" evidence="8">
    <location>
        <begin position="196"/>
        <end position="220"/>
    </location>
</feature>
<dbReference type="GO" id="GO:0005886">
    <property type="term" value="C:plasma membrane"/>
    <property type="evidence" value="ECO:0007669"/>
    <property type="project" value="UniProtKB-SubCell"/>
</dbReference>
<feature type="transmembrane region" description="Helical" evidence="8">
    <location>
        <begin position="398"/>
        <end position="420"/>
    </location>
</feature>
<evidence type="ECO:0000313" key="10">
    <source>
        <dbReference type="EMBL" id="QAB14860.1"/>
    </source>
</evidence>
<comment type="subcellular location">
    <subcellularLocation>
        <location evidence="1">Cell inner membrane</location>
        <topology evidence="1">Multi-pass membrane protein</topology>
    </subcellularLocation>
    <subcellularLocation>
        <location evidence="8">Cell membrane</location>
        <topology evidence="8">Multi-pass membrane protein</topology>
    </subcellularLocation>
</comment>
<keyword evidence="7 8" id="KW-0472">Membrane</keyword>
<dbReference type="Proteomes" id="UP000285478">
    <property type="component" value="Chromosome"/>
</dbReference>
<dbReference type="PANTHER" id="PTHR43357">
    <property type="entry name" value="INNER MEMBRANE ABC TRANSPORTER PERMEASE PROTEIN YDCV"/>
    <property type="match status" value="1"/>
</dbReference>
<keyword evidence="4" id="KW-0997">Cell inner membrane</keyword>
<dbReference type="FunFam" id="1.10.3720.10:FF:000088">
    <property type="entry name" value="Iron(III) ABC transporter, permease protein"/>
    <property type="match status" value="1"/>
</dbReference>
<name>A0A410H1Q9_9GAMM</name>
<feature type="transmembrane region" description="Helical" evidence="8">
    <location>
        <begin position="281"/>
        <end position="305"/>
    </location>
</feature>
<dbReference type="SUPFAM" id="SSF161098">
    <property type="entry name" value="MetI-like"/>
    <property type="match status" value="2"/>
</dbReference>
<organism evidence="10 11">
    <name type="scientific">Hydrogenovibrio thermophilus</name>
    <dbReference type="NCBI Taxonomy" id="265883"/>
    <lineage>
        <taxon>Bacteria</taxon>
        <taxon>Pseudomonadati</taxon>
        <taxon>Pseudomonadota</taxon>
        <taxon>Gammaproteobacteria</taxon>
        <taxon>Thiotrichales</taxon>
        <taxon>Piscirickettsiaceae</taxon>
        <taxon>Hydrogenovibrio</taxon>
    </lineage>
</organism>
<dbReference type="GO" id="GO:0055085">
    <property type="term" value="P:transmembrane transport"/>
    <property type="evidence" value="ECO:0007669"/>
    <property type="project" value="InterPro"/>
</dbReference>
<feature type="transmembrane region" description="Helical" evidence="8">
    <location>
        <begin position="58"/>
        <end position="81"/>
    </location>
</feature>
<dbReference type="EMBL" id="CP035033">
    <property type="protein sequence ID" value="QAB14860.1"/>
    <property type="molecule type" value="Genomic_DNA"/>
</dbReference>
<evidence type="ECO:0000256" key="2">
    <source>
        <dbReference type="ARBA" id="ARBA00022448"/>
    </source>
</evidence>
<feature type="transmembrane region" description="Helical" evidence="8">
    <location>
        <begin position="139"/>
        <end position="158"/>
    </location>
</feature>
<dbReference type="PANTHER" id="PTHR43357:SF3">
    <property type="entry name" value="FE(3+)-TRANSPORT SYSTEM PERMEASE PROTEIN FBPB 2"/>
    <property type="match status" value="1"/>
</dbReference>
<evidence type="ECO:0000256" key="1">
    <source>
        <dbReference type="ARBA" id="ARBA00004429"/>
    </source>
</evidence>
<feature type="transmembrane region" description="Helical" evidence="8">
    <location>
        <begin position="325"/>
        <end position="350"/>
    </location>
</feature>
<keyword evidence="2 8" id="KW-0813">Transport</keyword>